<dbReference type="GO" id="GO:0008270">
    <property type="term" value="F:zinc ion binding"/>
    <property type="evidence" value="ECO:0007669"/>
    <property type="project" value="UniProtKB-KW"/>
</dbReference>
<feature type="compositionally biased region" description="Polar residues" evidence="10">
    <location>
        <begin position="136"/>
        <end position="149"/>
    </location>
</feature>
<evidence type="ECO:0000256" key="1">
    <source>
        <dbReference type="ARBA" id="ARBA00022723"/>
    </source>
</evidence>
<dbReference type="OrthoDB" id="2535391at2759"/>
<dbReference type="Proteomes" id="UP000236370">
    <property type="component" value="Unassembled WGS sequence"/>
</dbReference>
<evidence type="ECO:0000313" key="12">
    <source>
        <dbReference type="EMBL" id="PNI30759.1"/>
    </source>
</evidence>
<keyword evidence="3" id="KW-0862">Zinc</keyword>
<proteinExistence type="predicted"/>
<evidence type="ECO:0000256" key="8">
    <source>
        <dbReference type="ARBA" id="ARBA00083473"/>
    </source>
</evidence>
<dbReference type="CDD" id="cd16746">
    <property type="entry name" value="RING-HC_RNF212"/>
    <property type="match status" value="1"/>
</dbReference>
<accession>A0A2J8K702</accession>
<dbReference type="GO" id="GO:0019789">
    <property type="term" value="F:SUMO transferase activity"/>
    <property type="evidence" value="ECO:0007669"/>
    <property type="project" value="InterPro"/>
</dbReference>
<dbReference type="AlphaFoldDB" id="A0A2J8K702"/>
<dbReference type="FunFam" id="3.30.40.10:FF:000839">
    <property type="entry name" value="Ring finger protein 212"/>
    <property type="match status" value="1"/>
</dbReference>
<evidence type="ECO:0000256" key="7">
    <source>
        <dbReference type="ARBA" id="ARBA00080634"/>
    </source>
</evidence>
<gene>
    <name evidence="12" type="ORF">CK820_G0041093</name>
</gene>
<dbReference type="InterPro" id="IPR001841">
    <property type="entry name" value="Znf_RING"/>
</dbReference>
<feature type="domain" description="RING-type" evidence="11">
    <location>
        <begin position="7"/>
        <end position="46"/>
    </location>
</feature>
<keyword evidence="1" id="KW-0479">Metal-binding</keyword>
<evidence type="ECO:0000259" key="11">
    <source>
        <dbReference type="PROSITE" id="PS50089"/>
    </source>
</evidence>
<dbReference type="InterPro" id="IPR017907">
    <property type="entry name" value="Znf_RING_CS"/>
</dbReference>
<evidence type="ECO:0000313" key="13">
    <source>
        <dbReference type="Proteomes" id="UP000236370"/>
    </source>
</evidence>
<feature type="region of interest" description="Disordered" evidence="10">
    <location>
        <begin position="101"/>
        <end position="151"/>
    </location>
</feature>
<comment type="caution">
    <text evidence="12">The sequence shown here is derived from an EMBL/GenBank/DDBJ whole genome shotgun (WGS) entry which is preliminary data.</text>
</comment>
<dbReference type="EMBL" id="NBAG03000389">
    <property type="protein sequence ID" value="PNI30759.1"/>
    <property type="molecule type" value="Genomic_DNA"/>
</dbReference>
<evidence type="ECO:0000256" key="4">
    <source>
        <dbReference type="ARBA" id="ARBA00023254"/>
    </source>
</evidence>
<dbReference type="PANTHER" id="PTHR22663:SF21">
    <property type="entry name" value="E3 SUMO-PROTEIN LIGASE RNF212-RELATED"/>
    <property type="match status" value="1"/>
</dbReference>
<keyword evidence="4" id="KW-0469">Meiosis</keyword>
<dbReference type="InterPro" id="IPR042123">
    <property type="entry name" value="Zip3/RNF212-like"/>
</dbReference>
<evidence type="ECO:0000256" key="9">
    <source>
        <dbReference type="PROSITE-ProRule" id="PRU00175"/>
    </source>
</evidence>
<dbReference type="PROSITE" id="PS50089">
    <property type="entry name" value="ZF_RING_2"/>
    <property type="match status" value="1"/>
</dbReference>
<dbReference type="KEGG" id="ptr:100612329"/>
<dbReference type="PROSITE" id="PS00518">
    <property type="entry name" value="ZF_RING_1"/>
    <property type="match status" value="1"/>
</dbReference>
<evidence type="ECO:0000256" key="3">
    <source>
        <dbReference type="ARBA" id="ARBA00022833"/>
    </source>
</evidence>
<keyword evidence="2 9" id="KW-0863">Zinc-finger</keyword>
<protein>
    <recommendedName>
        <fullName evidence="6">Probable E3 SUMO-protein ligase RNF212</fullName>
    </recommendedName>
    <alternativeName>
        <fullName evidence="8">Probable E3 SUMO-protein transferase RNF212</fullName>
    </alternativeName>
    <alternativeName>
        <fullName evidence="7">RING finger protein 212</fullName>
    </alternativeName>
</protein>
<dbReference type="PANTHER" id="PTHR22663">
    <property type="entry name" value="RING FINGER PROTEIN NARYA-RELATED"/>
    <property type="match status" value="1"/>
</dbReference>
<dbReference type="GO" id="GO:0000795">
    <property type="term" value="C:synaptonemal complex"/>
    <property type="evidence" value="ECO:0007669"/>
    <property type="project" value="InterPro"/>
</dbReference>
<evidence type="ECO:0000256" key="2">
    <source>
        <dbReference type="ARBA" id="ARBA00022771"/>
    </source>
</evidence>
<name>A0A2J8K702_PANTR</name>
<sequence>MANWVFCNRCFQPPHRTSCFSLTNCGHVYCDACLGKGKKNECLICKAPCRTVLLSKHTDADIQAFFMSIDSLCKKYSRETSQYLRLSRGCCRLKLCPATSSREVPRGSTHGSQAAARDPQEHWVSTTWAPRPGCRRSQSQPEAHGNTIQDAPHPLTLLHPSGTLTHAKSPWGRKLLEFIKHVCYHRHRSHRLHAPGWFCQVLQRPGAVSGEKTQQTWPAPPATCLLCLSCLSGFRHGPWRRLAPAWAAQALPSDLVAPLFVSYTVEVSVTNAGWSFPAAV</sequence>
<dbReference type="GO" id="GO:0007131">
    <property type="term" value="P:reciprocal meiotic recombination"/>
    <property type="evidence" value="ECO:0007669"/>
    <property type="project" value="InterPro"/>
</dbReference>
<evidence type="ECO:0000256" key="10">
    <source>
        <dbReference type="SAM" id="MobiDB-lite"/>
    </source>
</evidence>
<reference evidence="12 13" key="1">
    <citation type="submission" date="2017-12" db="EMBL/GenBank/DDBJ databases">
        <title>High-resolution comparative analysis of great ape genomes.</title>
        <authorList>
            <person name="Pollen A."/>
            <person name="Hastie A."/>
            <person name="Hormozdiari F."/>
            <person name="Dougherty M."/>
            <person name="Liu R."/>
            <person name="Chaisson M."/>
            <person name="Hoppe E."/>
            <person name="Hill C."/>
            <person name="Pang A."/>
            <person name="Hillier L."/>
            <person name="Baker C."/>
            <person name="Armstrong J."/>
            <person name="Shendure J."/>
            <person name="Paten B."/>
            <person name="Wilson R."/>
            <person name="Chao H."/>
            <person name="Schneider V."/>
            <person name="Ventura M."/>
            <person name="Kronenberg Z."/>
            <person name="Murali S."/>
            <person name="Gordon D."/>
            <person name="Cantsilieris S."/>
            <person name="Munson K."/>
            <person name="Nelson B."/>
            <person name="Raja A."/>
            <person name="Underwood J."/>
            <person name="Diekhans M."/>
            <person name="Fiddes I."/>
            <person name="Haussler D."/>
            <person name="Eichler E."/>
        </authorList>
    </citation>
    <scope>NUCLEOTIDE SEQUENCE [LARGE SCALE GENOMIC DNA]</scope>
    <source>
        <strain evidence="12">Yerkes chimp pedigree #C0471</strain>
    </source>
</reference>
<dbReference type="Pfam" id="PF14634">
    <property type="entry name" value="zf-RING_5"/>
    <property type="match status" value="1"/>
</dbReference>
<evidence type="ECO:0000256" key="5">
    <source>
        <dbReference type="ARBA" id="ARBA00059057"/>
    </source>
</evidence>
<organism evidence="12 13">
    <name type="scientific">Pan troglodytes</name>
    <name type="common">Chimpanzee</name>
    <dbReference type="NCBI Taxonomy" id="9598"/>
    <lineage>
        <taxon>Eukaryota</taxon>
        <taxon>Metazoa</taxon>
        <taxon>Chordata</taxon>
        <taxon>Craniata</taxon>
        <taxon>Vertebrata</taxon>
        <taxon>Euteleostomi</taxon>
        <taxon>Mammalia</taxon>
        <taxon>Eutheria</taxon>
        <taxon>Euarchontoglires</taxon>
        <taxon>Primates</taxon>
        <taxon>Haplorrhini</taxon>
        <taxon>Catarrhini</taxon>
        <taxon>Hominidae</taxon>
        <taxon>Pan</taxon>
    </lineage>
</organism>
<comment type="function">
    <text evidence="5">SUMO E3 ligase that acts as a regulator of crossing-over during meiosis: required to couple chromosome synapsis to the formation of crossover-specific recombination complexes. Localizes to recombination sites and stabilizes meiosis-specific recombination factors, such as MutS-gamma complex proteins (MSH4 and MSH5) and TEX11. May mediate sumoylation of target proteins MSH4 and/or MSH5, leading to enhance their binding to recombination sites. Acts as a limiting factor for crossover designation and/or reinforcement and plays an antagonist role with CCNB1IP1/HEI10 in the regulation of meiotic recombination.</text>
</comment>
<evidence type="ECO:0000256" key="6">
    <source>
        <dbReference type="ARBA" id="ARBA00074434"/>
    </source>
</evidence>